<dbReference type="EMBL" id="KU738900">
    <property type="protein sequence ID" value="AMN15837.1"/>
    <property type="molecule type" value="Genomic_DNA"/>
</dbReference>
<gene>
    <name evidence="1" type="ORF">HaSNPV-AC53_013</name>
</gene>
<evidence type="ECO:0000313" key="7">
    <source>
        <dbReference type="EMBL" id="AMN16113.1"/>
    </source>
</evidence>
<evidence type="ECO:0000313" key="8">
    <source>
        <dbReference type="EMBL" id="AMN16251.1"/>
    </source>
</evidence>
<name>A0A075TNU3_9ABAC</name>
<protein>
    <submittedName>
        <fullName evidence="1">ORF13</fullName>
    </submittedName>
</protein>
<dbReference type="EMBL" id="KU738898">
    <property type="protein sequence ID" value="AMN15561.1"/>
    <property type="molecule type" value="Genomic_DNA"/>
</dbReference>
<evidence type="ECO:0000313" key="3">
    <source>
        <dbReference type="EMBL" id="AMN15561.1"/>
    </source>
</evidence>
<dbReference type="EMBL" id="KU738903">
    <property type="protein sequence ID" value="AMN16251.1"/>
    <property type="molecule type" value="Genomic_DNA"/>
</dbReference>
<reference evidence="2" key="2">
    <citation type="journal article" date="2016" name="Genome Announc.">
        <title>Complete Genome Sequences of Seven Helicoverpa armigera SNPV-AC53-Derived Strains.</title>
        <authorList>
            <person name="Noune C."/>
            <person name="Hauxwell C."/>
        </authorList>
    </citation>
    <scope>NUCLEOTIDE SEQUENCE</scope>
    <source>
        <strain evidence="2">AC53C3</strain>
        <strain evidence="3">AC53C5</strain>
        <strain evidence="4">AC53C6</strain>
        <strain evidence="5">AC53C9</strain>
        <strain evidence="6">AC53T2</strain>
        <strain evidence="9">AC53T5</strain>
    </source>
</reference>
<reference evidence="1" key="1">
    <citation type="journal article" date="2015" name="Genome Announc.">
        <title>Complete Genome Sequences of Helicoverpa armigera Single Nucleopolyhedrovirus Strains AC53 and H25EA1 from Australia.</title>
        <authorList>
            <person name="Noune C."/>
            <person name="Hauxwell C."/>
        </authorList>
    </citation>
    <scope>NUCLEOTIDE SEQUENCE</scope>
    <source>
        <strain evidence="1">AC53</strain>
    </source>
</reference>
<evidence type="ECO:0000313" key="1">
    <source>
        <dbReference type="EMBL" id="AIG63055.1"/>
    </source>
</evidence>
<evidence type="ECO:0000313" key="5">
    <source>
        <dbReference type="EMBL" id="AMN15837.1"/>
    </source>
</evidence>
<sequence length="203" mass="22922">MNINLYQPLSHIDNLIVFTIVDARFSVTVYMFNAKDNVIDQNEGPNTVITKLVSGHESGRNVSMNMSTTESWGENIIRDDVFIITMFRLPFVARSLIEDEKCFSRPVLLLAVDYNNSTEIWHVLSVRRRSNMAKCYERVDALFTTDSAGNEIYSKKEHVILKGNVPAAFIASLNKAATTSCDMINITHPHVIINSSRVTIITH</sequence>
<accession>A0A075TNU3</accession>
<dbReference type="EMBL" id="KU738902">
    <property type="protein sequence ID" value="AMN16113.1"/>
    <property type="molecule type" value="Genomic_DNA"/>
</dbReference>
<dbReference type="EMBL" id="KU738901">
    <property type="protein sequence ID" value="AMN15975.1"/>
    <property type="molecule type" value="Genomic_DNA"/>
</dbReference>
<reference evidence="1" key="3">
    <citation type="submission" date="2016-08" db="EMBL/GenBank/DDBJ databases">
        <authorList>
            <person name="Seilhamer J.J."/>
        </authorList>
    </citation>
    <scope>NUCLEOTIDE SEQUENCE</scope>
    <source>
        <strain evidence="1">AC53</strain>
        <strain evidence="7">AC53T4.1</strain>
        <strain evidence="8">AC53T4.2</strain>
    </source>
</reference>
<organism evidence="1">
    <name type="scientific">Helicoverpa SNPV AC53</name>
    <dbReference type="NCBI Taxonomy" id="1569367"/>
    <lineage>
        <taxon>Viruses</taxon>
        <taxon>Viruses incertae sedis</taxon>
        <taxon>Naldaviricetes</taxon>
        <taxon>Lefavirales</taxon>
        <taxon>Baculoviridae</taxon>
        <taxon>Alphabaculovirus</taxon>
        <taxon>Alphabaculovirus helarmigerae</taxon>
    </lineage>
</organism>
<dbReference type="InterPro" id="IPR009235">
    <property type="entry name" value="AcMNPV_Orf146"/>
</dbReference>
<dbReference type="EMBL" id="KU738897">
    <property type="protein sequence ID" value="AMN15423.1"/>
    <property type="molecule type" value="Genomic_DNA"/>
</dbReference>
<evidence type="ECO:0000313" key="9">
    <source>
        <dbReference type="EMBL" id="AMN16389.1"/>
    </source>
</evidence>
<evidence type="ECO:0000313" key="4">
    <source>
        <dbReference type="EMBL" id="AMN15699.1"/>
    </source>
</evidence>
<proteinExistence type="predicted"/>
<dbReference type="EMBL" id="KU738904">
    <property type="protein sequence ID" value="AMN16389.1"/>
    <property type="molecule type" value="Genomic_DNA"/>
</dbReference>
<dbReference type="EMBL" id="KJ909666">
    <property type="protein sequence ID" value="AIG63055.1"/>
    <property type="molecule type" value="Genomic_DNA"/>
</dbReference>
<dbReference type="Pfam" id="PF05959">
    <property type="entry name" value="DUF884"/>
    <property type="match status" value="1"/>
</dbReference>
<evidence type="ECO:0000313" key="6">
    <source>
        <dbReference type="EMBL" id="AMN15975.1"/>
    </source>
</evidence>
<dbReference type="EMBL" id="KU738899">
    <property type="protein sequence ID" value="AMN15699.1"/>
    <property type="molecule type" value="Genomic_DNA"/>
</dbReference>
<evidence type="ECO:0000313" key="2">
    <source>
        <dbReference type="EMBL" id="AMN15423.1"/>
    </source>
</evidence>